<proteinExistence type="inferred from homology"/>
<evidence type="ECO:0000256" key="4">
    <source>
        <dbReference type="ARBA" id="ARBA00022801"/>
    </source>
</evidence>
<feature type="domain" description="UFSP2 second" evidence="8">
    <location>
        <begin position="306"/>
        <end position="416"/>
    </location>
</feature>
<feature type="region of interest" description="Disordered" evidence="6">
    <location>
        <begin position="211"/>
        <end position="241"/>
    </location>
</feature>
<comment type="similarity">
    <text evidence="1">Belongs to the peptidase C78 family.</text>
</comment>
<keyword evidence="5" id="KW-0788">Thiol protease</keyword>
<dbReference type="InterPro" id="IPR049387">
    <property type="entry name" value="UFSP2-like_2nd"/>
</dbReference>
<evidence type="ECO:0000313" key="10">
    <source>
        <dbReference type="Proteomes" id="UP001190700"/>
    </source>
</evidence>
<gene>
    <name evidence="9" type="ORF">CYMTET_30883</name>
</gene>
<evidence type="ECO:0000259" key="8">
    <source>
        <dbReference type="Pfam" id="PF20908"/>
    </source>
</evidence>
<evidence type="ECO:0000256" key="3">
    <source>
        <dbReference type="ARBA" id="ARBA00022786"/>
    </source>
</evidence>
<evidence type="ECO:0000256" key="2">
    <source>
        <dbReference type="ARBA" id="ARBA00022670"/>
    </source>
</evidence>
<evidence type="ECO:0000256" key="1">
    <source>
        <dbReference type="ARBA" id="ARBA00008552"/>
    </source>
</evidence>
<dbReference type="GO" id="GO:0006508">
    <property type="term" value="P:proteolysis"/>
    <property type="evidence" value="ECO:0007669"/>
    <property type="project" value="UniProtKB-KW"/>
</dbReference>
<organism evidence="9 10">
    <name type="scientific">Cymbomonas tetramitiformis</name>
    <dbReference type="NCBI Taxonomy" id="36881"/>
    <lineage>
        <taxon>Eukaryota</taxon>
        <taxon>Viridiplantae</taxon>
        <taxon>Chlorophyta</taxon>
        <taxon>Pyramimonadophyceae</taxon>
        <taxon>Pyramimonadales</taxon>
        <taxon>Pyramimonadaceae</taxon>
        <taxon>Cymbomonas</taxon>
    </lineage>
</organism>
<reference evidence="9 10" key="1">
    <citation type="journal article" date="2015" name="Genome Biol. Evol.">
        <title>Comparative Genomics of a Bacterivorous Green Alga Reveals Evolutionary Causalities and Consequences of Phago-Mixotrophic Mode of Nutrition.</title>
        <authorList>
            <person name="Burns J.A."/>
            <person name="Paasch A."/>
            <person name="Narechania A."/>
            <person name="Kim E."/>
        </authorList>
    </citation>
    <scope>NUCLEOTIDE SEQUENCE [LARGE SCALE GENOMIC DNA]</scope>
    <source>
        <strain evidence="9 10">PLY_AMNH</strain>
    </source>
</reference>
<feature type="compositionally biased region" description="Low complexity" evidence="6">
    <location>
        <begin position="211"/>
        <end position="223"/>
    </location>
</feature>
<comment type="caution">
    <text evidence="9">The sequence shown here is derived from an EMBL/GenBank/DDBJ whole genome shotgun (WGS) entry which is preliminary data.</text>
</comment>
<dbReference type="Gene3D" id="3.90.70.130">
    <property type="match status" value="1"/>
</dbReference>
<dbReference type="AlphaFoldDB" id="A0AAE0KTG3"/>
<dbReference type="PANTHER" id="PTHR48153:SF2">
    <property type="entry name" value="UFM1-SPECIFIC PROTEASE 2"/>
    <property type="match status" value="1"/>
</dbReference>
<dbReference type="EMBL" id="LGRX02018122">
    <property type="protein sequence ID" value="KAK3260146.1"/>
    <property type="molecule type" value="Genomic_DNA"/>
</dbReference>
<evidence type="ECO:0000313" key="9">
    <source>
        <dbReference type="EMBL" id="KAK3260146.1"/>
    </source>
</evidence>
<dbReference type="PANTHER" id="PTHR48153">
    <property type="entry name" value="UFM1-SPECIFIC PROTEASE 2"/>
    <property type="match status" value="1"/>
</dbReference>
<dbReference type="InterPro" id="IPR012462">
    <property type="entry name" value="UFSP1/2_DUB_cat"/>
</dbReference>
<evidence type="ECO:0000256" key="6">
    <source>
        <dbReference type="SAM" id="MobiDB-lite"/>
    </source>
</evidence>
<keyword evidence="2" id="KW-0645">Protease</keyword>
<sequence length="529" mass="55956">MTVPSMQVSSLVQAQIIGHCSSSAPDRYGYLTGVCTGTSTAVLGSLRSTTPLDAPSSAIKDELESLRALIPEGLSFLGSYVVIEDESKDNFGSLHWCNNVAPLVNPQSSTSPAAVLAAVTPSGTKASIEWTLSTGHSQPAVRISPSTLEESWLENHFALLRYNTPVNILLYKGANGKDSSQEQYLRQVEKVLADLLSTNAAYLVEATGAGSVSEASPSSSSASNKKKGKGKKGPSDAGQPNAATVPSAFLISEGSACTATCEDISQVFEAVTVQPLILSSSTAHAGDPSPPPRVVCQPVAEPDIQVRSVTLNVDVLAYAPKSMLLADAIRDLLVTGVRRQLRHASMMDAIRSSSGQSSGFHFKVPGHATYVTVAYPLPRAGASSVEEESLQPRRKALHTALGLPLDRPLLRTSNAAELAAATDVAQDADGRLRNTHIGIPASGVKGGVQSLVQGDYVYHHYMQDRFDDKGWGCAYRSLQTLCSWFRLQHYTTVPVPSHKCALLQLATASRAAPCAVLRLAAPRPVPCCG</sequence>
<feature type="domain" description="UFSP1/2/DUB catalytic" evidence="7">
    <location>
        <begin position="448"/>
        <end position="499"/>
    </location>
</feature>
<evidence type="ECO:0000256" key="5">
    <source>
        <dbReference type="ARBA" id="ARBA00022807"/>
    </source>
</evidence>
<accession>A0AAE0KTG3</accession>
<dbReference type="Pfam" id="PF20908">
    <property type="entry name" value="UfSP2_N"/>
    <property type="match status" value="1"/>
</dbReference>
<dbReference type="GO" id="GO:0071567">
    <property type="term" value="F:deUFMylase activity"/>
    <property type="evidence" value="ECO:0007669"/>
    <property type="project" value="TreeGrafter"/>
</dbReference>
<keyword evidence="10" id="KW-1185">Reference proteome</keyword>
<dbReference type="Pfam" id="PF07910">
    <property type="entry name" value="Peptidase_C78"/>
    <property type="match status" value="1"/>
</dbReference>
<dbReference type="Proteomes" id="UP001190700">
    <property type="component" value="Unassembled WGS sequence"/>
</dbReference>
<evidence type="ECO:0000259" key="7">
    <source>
        <dbReference type="Pfam" id="PF07910"/>
    </source>
</evidence>
<protein>
    <recommendedName>
        <fullName evidence="11">Ufm1-specific protease</fullName>
    </recommendedName>
</protein>
<evidence type="ECO:0008006" key="11">
    <source>
        <dbReference type="Google" id="ProtNLM"/>
    </source>
</evidence>
<keyword evidence="3" id="KW-0833">Ubl conjugation pathway</keyword>
<keyword evidence="4" id="KW-0378">Hydrolase</keyword>
<name>A0AAE0KTG3_9CHLO</name>